<dbReference type="Gene3D" id="2.60.40.10">
    <property type="entry name" value="Immunoglobulins"/>
    <property type="match status" value="46"/>
</dbReference>
<feature type="compositionally biased region" description="Basic and acidic residues" evidence="3">
    <location>
        <begin position="1048"/>
        <end position="1081"/>
    </location>
</feature>
<feature type="region of interest" description="Disordered" evidence="3">
    <location>
        <begin position="744"/>
        <end position="765"/>
    </location>
</feature>
<evidence type="ECO:0000256" key="1">
    <source>
        <dbReference type="ARBA" id="ARBA00022737"/>
    </source>
</evidence>
<feature type="domain" description="Fibronectin type-III" evidence="5">
    <location>
        <begin position="4884"/>
        <end position="4980"/>
    </location>
</feature>
<feature type="domain" description="Fibronectin type-III" evidence="5">
    <location>
        <begin position="2337"/>
        <end position="2432"/>
    </location>
</feature>
<name>A0A922HSS9_DERFA</name>
<feature type="domain" description="Ig-like" evidence="4">
    <location>
        <begin position="444"/>
        <end position="535"/>
    </location>
</feature>
<feature type="compositionally biased region" description="Basic and acidic residues" evidence="3">
    <location>
        <begin position="878"/>
        <end position="938"/>
    </location>
</feature>
<feature type="domain" description="Fibronectin type-III" evidence="5">
    <location>
        <begin position="2515"/>
        <end position="2609"/>
    </location>
</feature>
<dbReference type="InterPro" id="IPR013098">
    <property type="entry name" value="Ig_I-set"/>
</dbReference>
<feature type="domain" description="Ig-like" evidence="4">
    <location>
        <begin position="3013"/>
        <end position="3102"/>
    </location>
</feature>
<feature type="domain" description="Fibronectin type-III" evidence="5">
    <location>
        <begin position="4986"/>
        <end position="5081"/>
    </location>
</feature>
<protein>
    <submittedName>
        <fullName evidence="6">Unc-22p</fullName>
    </submittedName>
</protein>
<feature type="region of interest" description="Disordered" evidence="3">
    <location>
        <begin position="841"/>
        <end position="1335"/>
    </location>
</feature>
<dbReference type="Pfam" id="PF07679">
    <property type="entry name" value="I-set"/>
    <property type="match status" value="21"/>
</dbReference>
<proteinExistence type="predicted"/>
<dbReference type="CDD" id="cd00063">
    <property type="entry name" value="FN3"/>
    <property type="match status" value="22"/>
</dbReference>
<dbReference type="InterPro" id="IPR036179">
    <property type="entry name" value="Ig-like_dom_sf"/>
</dbReference>
<dbReference type="GO" id="GO:0009653">
    <property type="term" value="P:anatomical structure morphogenesis"/>
    <property type="evidence" value="ECO:0007669"/>
    <property type="project" value="UniProtKB-ARBA"/>
</dbReference>
<feature type="domain" description="Ig-like" evidence="4">
    <location>
        <begin position="547"/>
        <end position="641"/>
    </location>
</feature>
<feature type="domain" description="Ig-like" evidence="4">
    <location>
        <begin position="1545"/>
        <end position="1630"/>
    </location>
</feature>
<feature type="compositionally biased region" description="Basic and acidic residues" evidence="3">
    <location>
        <begin position="1197"/>
        <end position="1226"/>
    </location>
</feature>
<accession>A0A922HSS9</accession>
<feature type="domain" description="Fibronectin type-III" evidence="5">
    <location>
        <begin position="2914"/>
        <end position="3008"/>
    </location>
</feature>
<dbReference type="PROSITE" id="PS50835">
    <property type="entry name" value="IG_LIKE"/>
    <property type="match status" value="15"/>
</dbReference>
<feature type="domain" description="Ig-like" evidence="4">
    <location>
        <begin position="333"/>
        <end position="432"/>
    </location>
</feature>
<evidence type="ECO:0000256" key="2">
    <source>
        <dbReference type="ARBA" id="ARBA00023319"/>
    </source>
</evidence>
<dbReference type="FunFam" id="2.60.40.10:FF:000097">
    <property type="entry name" value="Bent, isoform F"/>
    <property type="match status" value="4"/>
</dbReference>
<evidence type="ECO:0000256" key="3">
    <source>
        <dbReference type="SAM" id="MobiDB-lite"/>
    </source>
</evidence>
<dbReference type="EMBL" id="ASGP02000005">
    <property type="protein sequence ID" value="KAH9507048.1"/>
    <property type="molecule type" value="Genomic_DNA"/>
</dbReference>
<dbReference type="InterPro" id="IPR003599">
    <property type="entry name" value="Ig_sub"/>
</dbReference>
<sequence>MSRAEIEMAPTFTVKPKIREEEDGNRLVFECELNAIPQPEIRWYKDNVFIRNGHEFRITYGIYPTTKPHHYIATLEMNDVYETDAGMYRVHAKNLMGEVSASIKLNFDPADQPKSSEIDGISPTFKKKPWIAELDKEFRRIHFECVLLSEPRPSVNWYYNGILIKPHGRYRTELESIQKHLYRSLLIIEEVVVEDAGKYKVIAKNDLGESNATISLNFDDDFKPEQGAKPTLTEKTLLKKVGSGQVQFEIRLVADPQPQIEWYHKDNLIIKSGQFESKQFRCQILTDRHNHLVSLTFLKPQLSDAGQYRFVARNQFGLVETNVDLPFGPDGRPIVSMAVAPRFPKKPTIRQKGNVLILECVLEANPYPEITWYHGTKVISDDSRHKTTRTETGENMYSLALEIINPTLEDGGTYRCNAVNDKGESNANIALNFQTGDDEDKDAPTFIGKPRIIPKDSSITMECRVKSKTKITAQWFKGTTTVTASSRHVMTVTKEKEDEYLCVLDIKNPAGSDGGTYKCLVKNEAGEITANLALNIEGAPEDDSIYPKFVDKPRIISEKDGSLIIMECRVKARPKPDITWFQDGVQVKESSRIKQTVIKEKEEDTYLIRMEINDADMEDSGMYKCNVKNSAGQSVANLSLSIEIIPVISQRPRIIRREQQQKIVIECAVKSANKPQITWIRESLTVREDSRHQIIVREERKGEYVIALEIDEPTEKDNGAYKMKAKNEKGEVVTEDIIVRVDDQKKKKEEEEERATKKAKKQVSQPRVVRGLRSEKVQVGESLEMSCEYESEEDVQVVCYKNRRVIKESQRIVIIRERRITRIIIKRVELEDDGEYMVEVSNSAGKTETTGRVTVQDKRMDQDEDEDKENQLGKKKIKKEEQVEDVEMKDVSQDAVKKTEETQKRKESIKRRDSDSKTENEPKTKKMAEEPKPEEEKPKKKLSIKKAAEPSVTEEEKPKKKLSVKKPAEQEPEKPSIEEPIVAKKVETVAETKPEEEKPKKKLSVKKPAEPKPEKPSIEEPMVDKKVETVAEAKPEEEKPKKKLSVKKPAEPKPEKPSIEEPIVDKKVETVAETKPEEEKPKKKLSIKKPAAEQPAETPAEEPKRRLSIKKPTAAAAAETTTPTQETTTEPVKRRLSIKKRSSVSTPAESATSSPASTAPSSPTSKTAPSSLAAPNEEAKPAKRLSIKKPPSQASIPEDKPIAAKTEEVKRKDSVKTAESEPEQPKKKVSIKKKTPNGELPPATVTNNEKPPADEMPKKATASKMQKVPSIEIQTAEEERPSAAKKGSIREAARKPSLESKPKVVVEDSDSRRDSLDRRDSLTEAGSARSSRRPSIVIVADEKGLAVDETGQMKKLRPGEMLEVRRGSRRGSNVVDLRRASSTEIDRVDKPSTPLREMGDEGPPVVTDFVENVTATDGKTAYVQATVEGKPIPKFKFFKDNVEIFEGGRYKVVTDGETNTVYFCIRKAKQADEGRYKIVAYNDYGEDSCTVKLFVSDESGMDFRAMLKSKQYAKWAVDKEDPDWGALKSTEDERRASLRDTRKLDEFIEKLQDQRVKEGRDKTARFQCVFSKNGIKAKWFKGRQELFAGRKYKMTSQGDLHVLEINDPRVDDMGQYKCQCLEKTTSAALEVDYPDPVFKFTRPLAKKYEQYCGKEIVMECTTSHSKAQVEWFKGSKKIDRNDEHFLIERDMYEDTDDFSCRIVNTEETTATKLVVTEKKYIFVKPLLSQKCVENETIVLECEVDDRDAEVEWFKNGQKVSPVAKKLDIVAENRKRKLVIKKGKVIDEAQYTCTTNGDKTECEILVEPSNKFRKKLQDKTVIEREELILELEMLEKRAPLTWYKNGQEMPHNDPRFVMKFDEITGKQQLIIKNAVMEDAGEYMAKAKDCKTSCKVTVLEGEKKPELSPDKTDFQGDVGRPLTIEIPYKEMILANMTFTLSNSQGEAKVPLNCNFVDVPGPPEGPLEVKDLFRDRCKLSWKPPKELGGLPLLHYVVERQDIGVRGGWTEVGTTEDLKIDVTDLAHKKEYKFRVRAVNKKGASEPLNSSKNIIAKDPYDEPSKVQDCELVDWDKEHVDLKWKPPEKDGGSPIEKYVVEMKDKFQSEWSQAIEVPGDKLKGKVCVPIIKEGNQYQFRVRAVNKAGPGEPSDPTKPVIIKDRFVKPFIVGEGLKNIVVKKGANIKYDIQFKASRNTDKTTLLIIKQAVRADSGKFRLTLTNSSGTCTSTADVVVLDKPSMPQGPLLVEDVHAEHCKLKWKEPKDDGGTDLKGYLIEKQDVDSGRWIPLAEVGPNVRDYKCEGLTKGKKYKFRVKAVNKEGESEPLETLAPILAKNPYDEPGPPGKPEIVDYDNTKVDLKWTPPQNDGGRPVEKYIVEMKEKNAQDWRQVVVTEGPTPEATVPRLKANSVVQFRVRAINIAGNGEPSEPTEPHLVKHRNLKPQIDRTNLKNITLKAGRSHKKKNCPILKMSKIDTKEYHTDLQLMKMKRKQTGKYTITATNRNGTDSVTVEVNVLSAPGKPEGPLEVEDVHKEGCKLKWKKPKDDGGVPIDHYEVEKMDKETGRWTRVGKAPANKPEIEVTGLTPGHEYQFRVVAVNDEGESEPLVTDRGTLARNPYDEPGKPGTPDIVDYDNTSVDLKWQPPKKDGGSPILKYIIEKKEKNALQWEKATEVPGSQLEGKVADLIERQEMQFRVVAVNKAGPGEPSDATKMHTVKFRRLKPYIDRTNLEEVITIKRGKQLKLDVNVRGEPPPKITWKLVEKVITNDQHYDIVNVDYNTKFTINDSQRMHTGKYMIIAENEVGRDQAQVEICVLAAPSRPKGPLKVENVTAKSADVKWQKPEDDGGKPIKGYLIEKLDPNSGQWVPCGKADKDATDFTVTGLQKGKQYKFRVKALNDEGESEPLVCTEPIIAKDPYEVADAPGQPKVDDWDEKKVDLKWTPPKNDGGAPITGYVVEMKDKNSTQWIPVLETQSPAAQATVEGLTKGKQVQFRVKAKNKAGESEPSQPSTMHTVKERHLAPKINRDTLKPITIRSGGTAKLDVEISGEPPPAVTWTFDGKKLFDDNNTKIENPDYESHLQIRHMTRAQSGKYTITAENESGKDVAEVEIKVLDRPSKPEGPLDVSDVHAEGCKLQWRPPKDDGGVPIENYVVEKKDSQTGRWVPCAKVGPSDTECKVTGLDQGKKYEFRVKAVNPEGDSDYLDTDRSTLAKNPYEEPGQPGMPTIEDWDKNWAQLKWEPPIRDGGAPITGYIIEKKDKYSPDWVQAAVIDGNICQGKVKGLHEGDKYEFRIRAVNKAGAGAPSESVGPHLAKTRWLKPQIDRTNMQPITVKVGQMVFMDVNVIGEPAPKTVWSFKGEELKTNEVYNINDVDYNTKFTLNRATRKTRGVYTLTAKNEVGEDTAEVEIKVLGKPSKPQGPLEVSDVHKEGCTLKWKPPEDDGGCPIECYEVEKMDEETGRWVPCGKAGPNDTKLKVNNLVPGKKYQFRVRACNKEGDSEELETDTATLAKNPFDEPDKPGRPEPIDWDSDHVDLAWKPPENDGGAPIEKYVVEKRKKGTHKWHKAKETKGPEPSVTVDGLEEGEQYEFRVIAVNKAGPSEPSDPSRTVIAKPRKLAPIIDRTNLKNIKIRAGQPVKFDVDVKGEPEPTIEWSFKDEKLKSDDHHKIENEPYHTLFMLINSKREDTGIYRILAKNEHGTDEAEVEITVTSKPSKPEGPLDVSDVHAEGCKLKWKKPEDDGGEPILNYQIEKQDTETGRWVPVCTSREPEADITGLIPGHEYKFRVKAVNAEGESEPLETDHATVAKNPFTEPDKPGKPQVVDWDRHHVDLKWESPKDDGGAPITGYIIEKKEKTGKNWSKALVVDGPITEARVPDLIEGVDYQFRVKAVNKAGPGGPSDASEVVTTKPRHLLPKIEHVRDITVHAGQPIKLDVKVIGEPPPKTMWYRGDDDKPLSSGSDLKIENEPYRTKLMVPNAKRSDTGMYKLVASNPSGTDEAEVKVTVLDKPAEPEGPLDVSDVHAEGCNLKWKPPKDDGGVPIEAYVVEKQDQATGKWVPVCQTTTPEANISNLEPGHEYKFRVKAVNAEGESAPLVTLEPTLAKNPYDPPGAPGTPKVTDVDKNHVDLQWEPPAKDGGAPISGYIIEKKEKGSDKWVKACQIPGDDTKARVPDLETGHEYQFRVKAVNKAGPGAPSDETKMVLVKHKKLAPKIDRKNLRPIKIKVGQEFVFDADVIGEPVPEVVWKLKDKMVSDKANLTITNKPHHTRLECDKATRKDAGVYHVIATNKWGEDQADIEVKIVGKPSKPKGPLQVEDIRKDGCTLKWEKPDDDGGEPLEGYLVEKLDPETGSWIPVGKTFIPEMNVNNLMPGKQYSFRVKAINKEGESEPLETLSPIIAKDPYETPGQPGRPEPVDWNKDHVDLKWEPPANDGGAPIESYIIEKRERGSGRWMKAAEVPGDQTRGTAPNLEEGKEYEFRVTAVNKAGPGEPSEASKSVVAKPRFLAPRIDRIAFKDLTISAGQKIFYDVPVIGEPPPEITWNINGKTMPAEGDTHHKIETEDYNTKLTARNATRGDSGVYTITAINSSGRDTVTVQVTVTDKPTPPEGPLDVKDVHKEGCKLSWKKPKDDGGLPLEGYLVEKMDTDSGLWVPVGKTKGTNMDVNGLVPGKEYKFRVSAVNKEGESEPLETLKPIIAKNPFDEPGQTGKPQVTDWDKDHADLQWEPPKEDGGAPVEKYIIEKRDKHGDWEKAAEVPGGANSATVEDLIEGHSYEFRVKAVNKAGPGEPSEPSDMIVAKPRRLPPKIDRTNLQKIKLKAGQAFNFDVNVSGEPAPDTEWRLRDQTVKSVGNVKVQHEPYNTKLNVRQATRAQSGIFTVKATNKYGEDEAQVEVIVLDRPSPPGGPLRIEDVHAEGATLKWRPPEDDGGLPIDHYVVEKMDPTTGIWTPAAETIGAETTADVKGLTPGKKYKFRVKAVNRQGDSDPLYSDKDIIAKNPFDPPGQPGKPEIADYDTDFVQLKWKKPENDGGAPITGYIIEKKDKYSNDWTPAAEIEGDVTTGRVNDLIEGQQYEFRVRAVNKGGQGEPSDSTGPHIARPKNAPPKIDRNYMRDIRVKAGKNVELEVPISGEPPPNKKWTVDGMPAPDRWVITNEDYKTHLSIKNAERKDSGQLMLTATNINGTDTATITLTVLDVPGAPESMRINNVTKDGCFRFMATSKR</sequence>
<feature type="domain" description="Fibronectin type-III" evidence="5">
    <location>
        <begin position="2057"/>
        <end position="2157"/>
    </location>
</feature>
<keyword evidence="7" id="KW-1185">Reference proteome</keyword>
<dbReference type="FunFam" id="2.60.40.10:FF:000056">
    <property type="entry name" value="twitchin isoform X4"/>
    <property type="match status" value="15"/>
</dbReference>
<feature type="compositionally biased region" description="Low complexity" evidence="3">
    <location>
        <begin position="1088"/>
        <end position="1098"/>
    </location>
</feature>
<dbReference type="GO" id="GO:0030154">
    <property type="term" value="P:cell differentiation"/>
    <property type="evidence" value="ECO:0007669"/>
    <property type="project" value="UniProtKB-ARBA"/>
</dbReference>
<feature type="compositionally biased region" description="Basic and acidic residues" evidence="3">
    <location>
        <begin position="1277"/>
        <end position="1322"/>
    </location>
</feature>
<dbReference type="SMART" id="SM00060">
    <property type="entry name" value="FN3"/>
    <property type="match status" value="22"/>
</dbReference>
<dbReference type="FunFam" id="2.60.40.10:FF:000127">
    <property type="entry name" value="titin isoform X1"/>
    <property type="match status" value="2"/>
</dbReference>
<dbReference type="FunFam" id="2.60.40.10:FF:000051">
    <property type="entry name" value="Uncharacterized protein, isoform J"/>
    <property type="match status" value="4"/>
</dbReference>
<dbReference type="Pfam" id="PF00041">
    <property type="entry name" value="fn3"/>
    <property type="match status" value="22"/>
</dbReference>
<feature type="domain" description="Fibronectin type-III" evidence="5">
    <location>
        <begin position="3508"/>
        <end position="3603"/>
    </location>
</feature>
<dbReference type="InterPro" id="IPR003961">
    <property type="entry name" value="FN3_dom"/>
</dbReference>
<feature type="domain" description="Ig-like" evidence="4">
    <location>
        <begin position="1636"/>
        <end position="1716"/>
    </location>
</feature>
<dbReference type="Proteomes" id="UP000790347">
    <property type="component" value="Unassembled WGS sequence"/>
</dbReference>
<feature type="domain" description="Fibronectin type-III" evidence="5">
    <location>
        <begin position="3110"/>
        <end position="3205"/>
    </location>
</feature>
<dbReference type="CDD" id="cd00096">
    <property type="entry name" value="Ig"/>
    <property type="match status" value="1"/>
</dbReference>
<feature type="domain" description="Ig-like" evidence="4">
    <location>
        <begin position="4492"/>
        <end position="4585"/>
    </location>
</feature>
<feature type="domain" description="Fibronectin type-III" evidence="5">
    <location>
        <begin position="4294"/>
        <end position="4387"/>
    </location>
</feature>
<feature type="domain" description="Ig-like" evidence="4">
    <location>
        <begin position="3902"/>
        <end position="3991"/>
    </location>
</feature>
<reference evidence="6" key="2">
    <citation type="journal article" date="2022" name="Res Sq">
        <title>Comparative Genomics Reveals Insights into the Divergent Evolution of Astigmatic Mites and Household Pest Adaptations.</title>
        <authorList>
            <person name="Xiong Q."/>
            <person name="Wan A.T.-Y."/>
            <person name="Liu X.-Y."/>
            <person name="Fung C.S.-H."/>
            <person name="Xiao X."/>
            <person name="Malainual N."/>
            <person name="Hou J."/>
            <person name="Wang L."/>
            <person name="Wang M."/>
            <person name="Yang K."/>
            <person name="Cui Y."/>
            <person name="Leung E."/>
            <person name="Nong W."/>
            <person name="Shin S.-K."/>
            <person name="Au S."/>
            <person name="Jeong K.Y."/>
            <person name="Chew F.T."/>
            <person name="Hui J."/>
            <person name="Leung T.F."/>
            <person name="Tungtrongchitr A."/>
            <person name="Zhong N."/>
            <person name="Liu Z."/>
            <person name="Tsui S."/>
        </authorList>
    </citation>
    <scope>NUCLEOTIDE SEQUENCE</scope>
    <source>
        <strain evidence="6">Derf</strain>
        <tissue evidence="6">Whole organism</tissue>
    </source>
</reference>
<dbReference type="FunFam" id="2.60.40.10:FF:000567">
    <property type="entry name" value="Uncharacterized protein, isoform G"/>
    <property type="match status" value="5"/>
</dbReference>
<dbReference type="InterPro" id="IPR050964">
    <property type="entry name" value="Striated_Muscle_Regulatory"/>
</dbReference>
<dbReference type="PRINTS" id="PR00014">
    <property type="entry name" value="FNTYPEIII"/>
</dbReference>
<comment type="caution">
    <text evidence="6">The sequence shown here is derived from an EMBL/GenBank/DDBJ whole genome shotgun (WGS) entry which is preliminary data.</text>
</comment>
<dbReference type="InterPro" id="IPR013783">
    <property type="entry name" value="Ig-like_fold"/>
</dbReference>
<feature type="domain" description="Fibronectin type-III" evidence="5">
    <location>
        <begin position="2813"/>
        <end position="2908"/>
    </location>
</feature>
<dbReference type="InterPro" id="IPR036116">
    <property type="entry name" value="FN3_sf"/>
</dbReference>
<feature type="domain" description="Fibronectin type-III" evidence="5">
    <location>
        <begin position="4393"/>
        <end position="4488"/>
    </location>
</feature>
<feature type="domain" description="Fibronectin type-III" evidence="5">
    <location>
        <begin position="3803"/>
        <end position="3898"/>
    </location>
</feature>
<feature type="domain" description="Fibronectin type-III" evidence="5">
    <location>
        <begin position="3407"/>
        <end position="3502"/>
    </location>
</feature>
<feature type="domain" description="Fibronectin type-III" evidence="5">
    <location>
        <begin position="3999"/>
        <end position="4092"/>
    </location>
</feature>
<keyword evidence="1" id="KW-0677">Repeat</keyword>
<feature type="region of interest" description="Disordered" evidence="3">
    <location>
        <begin position="5063"/>
        <end position="5087"/>
    </location>
</feature>
<dbReference type="FunFam" id="2.60.40.10:FF:002083">
    <property type="entry name" value="Protein CBR-UNC-22"/>
    <property type="match status" value="4"/>
</dbReference>
<feature type="domain" description="Fibronectin type-III" evidence="5">
    <location>
        <begin position="3704"/>
        <end position="3797"/>
    </location>
</feature>
<feature type="domain" description="Fibronectin type-III" evidence="5">
    <location>
        <begin position="2616"/>
        <end position="2710"/>
    </location>
</feature>
<evidence type="ECO:0000313" key="7">
    <source>
        <dbReference type="Proteomes" id="UP000790347"/>
    </source>
</evidence>
<dbReference type="FunFam" id="2.60.40.10:FF:000107">
    <property type="entry name" value="Myosin, light chain kinase a"/>
    <property type="match status" value="2"/>
</dbReference>
<evidence type="ECO:0000259" key="5">
    <source>
        <dbReference type="PROSITE" id="PS50853"/>
    </source>
</evidence>
<dbReference type="SUPFAM" id="SSF49265">
    <property type="entry name" value="Fibronectin type III"/>
    <property type="match status" value="11"/>
</dbReference>
<dbReference type="SMART" id="SM00409">
    <property type="entry name" value="IG"/>
    <property type="match status" value="24"/>
</dbReference>
<feature type="domain" description="Ig-like" evidence="4">
    <location>
        <begin position="3607"/>
        <end position="3696"/>
    </location>
</feature>
<feature type="domain" description="Ig-like" evidence="4">
    <location>
        <begin position="766"/>
        <end position="854"/>
    </location>
</feature>
<feature type="compositionally biased region" description="Basic and acidic residues" evidence="3">
    <location>
        <begin position="966"/>
        <end position="999"/>
    </location>
</feature>
<dbReference type="PROSITE" id="PS50853">
    <property type="entry name" value="FN3"/>
    <property type="match status" value="22"/>
</dbReference>
<dbReference type="FunFam" id="2.60.40.10:FF:000160">
    <property type="entry name" value="Titin a"/>
    <property type="match status" value="1"/>
</dbReference>
<feature type="domain" description="Ig-like" evidence="4">
    <location>
        <begin position="1733"/>
        <end position="1804"/>
    </location>
</feature>
<feature type="compositionally biased region" description="Basic and acidic residues" evidence="3">
    <location>
        <begin position="3502"/>
        <end position="3515"/>
    </location>
</feature>
<dbReference type="InterPro" id="IPR007110">
    <property type="entry name" value="Ig-like_dom"/>
</dbReference>
<feature type="compositionally biased region" description="Polar residues" evidence="3">
    <location>
        <begin position="841"/>
        <end position="853"/>
    </location>
</feature>
<feature type="domain" description="Fibronectin type-III" evidence="5">
    <location>
        <begin position="4690"/>
        <end position="4784"/>
    </location>
</feature>
<feature type="domain" description="Fibronectin type-III" evidence="5">
    <location>
        <begin position="4590"/>
        <end position="4684"/>
    </location>
</feature>
<reference evidence="6" key="1">
    <citation type="submission" date="2013-05" db="EMBL/GenBank/DDBJ databases">
        <authorList>
            <person name="Yim A.K.Y."/>
            <person name="Chan T.F."/>
            <person name="Ji K.M."/>
            <person name="Liu X.Y."/>
            <person name="Zhou J.W."/>
            <person name="Li R.Q."/>
            <person name="Yang K.Y."/>
            <person name="Li J."/>
            <person name="Li M."/>
            <person name="Law P.T.W."/>
            <person name="Wu Y.L."/>
            <person name="Cai Z.L."/>
            <person name="Qin H."/>
            <person name="Bao Y."/>
            <person name="Leung R.K.K."/>
            <person name="Ng P.K.S."/>
            <person name="Zou J."/>
            <person name="Zhong X.J."/>
            <person name="Ran P.X."/>
            <person name="Zhong N.S."/>
            <person name="Liu Z.G."/>
            <person name="Tsui S.K.W."/>
        </authorList>
    </citation>
    <scope>NUCLEOTIDE SEQUENCE</scope>
    <source>
        <strain evidence="6">Derf</strain>
        <tissue evidence="6">Whole organism</tissue>
    </source>
</reference>
<feature type="domain" description="Fibronectin type-III" evidence="5">
    <location>
        <begin position="3211"/>
        <end position="3305"/>
    </location>
</feature>
<feature type="compositionally biased region" description="Low complexity" evidence="3">
    <location>
        <begin position="1112"/>
        <end position="1130"/>
    </location>
</feature>
<dbReference type="InterPro" id="IPR003598">
    <property type="entry name" value="Ig_sub2"/>
</dbReference>
<keyword evidence="2" id="KW-0393">Immunoglobulin domain</keyword>
<feature type="compositionally biased region" description="Low complexity" evidence="3">
    <location>
        <begin position="1143"/>
        <end position="1175"/>
    </location>
</feature>
<feature type="domain" description="Ig-like" evidence="4">
    <location>
        <begin position="10"/>
        <end position="106"/>
    </location>
</feature>
<dbReference type="PANTHER" id="PTHR13817">
    <property type="entry name" value="TITIN"/>
    <property type="match status" value="1"/>
</dbReference>
<feature type="domain" description="Ig-like" evidence="4">
    <location>
        <begin position="646"/>
        <end position="734"/>
    </location>
</feature>
<feature type="domain" description="Fibronectin type-III" evidence="5">
    <location>
        <begin position="4098"/>
        <end position="4193"/>
    </location>
</feature>
<evidence type="ECO:0000259" key="4">
    <source>
        <dbReference type="PROSITE" id="PS50835"/>
    </source>
</evidence>
<feature type="domain" description="Ig-like" evidence="4">
    <location>
        <begin position="123"/>
        <end position="215"/>
    </location>
</feature>
<dbReference type="SUPFAM" id="SSF48726">
    <property type="entry name" value="Immunoglobulin"/>
    <property type="match status" value="24"/>
</dbReference>
<gene>
    <name evidence="6" type="primary">unc-22_3</name>
    <name evidence="6" type="ORF">DERF_011752</name>
</gene>
<organism evidence="6 7">
    <name type="scientific">Dermatophagoides farinae</name>
    <name type="common">American house dust mite</name>
    <dbReference type="NCBI Taxonomy" id="6954"/>
    <lineage>
        <taxon>Eukaryota</taxon>
        <taxon>Metazoa</taxon>
        <taxon>Ecdysozoa</taxon>
        <taxon>Arthropoda</taxon>
        <taxon>Chelicerata</taxon>
        <taxon>Arachnida</taxon>
        <taxon>Acari</taxon>
        <taxon>Acariformes</taxon>
        <taxon>Sarcoptiformes</taxon>
        <taxon>Astigmata</taxon>
        <taxon>Psoroptidia</taxon>
        <taxon>Analgoidea</taxon>
        <taxon>Pyroglyphidae</taxon>
        <taxon>Dermatophagoidinae</taxon>
        <taxon>Dermatophagoides</taxon>
    </lineage>
</organism>
<dbReference type="SMART" id="SM00408">
    <property type="entry name" value="IGc2"/>
    <property type="match status" value="19"/>
</dbReference>
<feature type="domain" description="Fibronectin type-III" evidence="5">
    <location>
        <begin position="2235"/>
        <end position="2331"/>
    </location>
</feature>
<evidence type="ECO:0000313" key="6">
    <source>
        <dbReference type="EMBL" id="KAH9507048.1"/>
    </source>
</evidence>
<dbReference type="GO" id="GO:0030017">
    <property type="term" value="C:sarcomere"/>
    <property type="evidence" value="ECO:0007669"/>
    <property type="project" value="UniProtKB-ARBA"/>
</dbReference>
<feature type="domain" description="Fibronectin type-III" evidence="5">
    <location>
        <begin position="1959"/>
        <end position="2054"/>
    </location>
</feature>
<feature type="domain" description="Ig-like" evidence="4">
    <location>
        <begin position="5085"/>
        <end position="5172"/>
    </location>
</feature>
<dbReference type="PANTHER" id="PTHR13817:SF151">
    <property type="entry name" value="TITIN"/>
    <property type="match status" value="1"/>
</dbReference>
<feature type="region of interest" description="Disordered" evidence="3">
    <location>
        <begin position="3484"/>
        <end position="3515"/>
    </location>
</feature>
<feature type="compositionally biased region" description="Basic and acidic residues" evidence="3">
    <location>
        <begin position="1007"/>
        <end position="1040"/>
    </location>
</feature>